<keyword evidence="6" id="KW-0975">Bacterial flagellum</keyword>
<accession>A0A7W9BAN4</accession>
<organism evidence="10 11">
    <name type="scientific">Sphingomonas aerophila</name>
    <dbReference type="NCBI Taxonomy" id="1344948"/>
    <lineage>
        <taxon>Bacteria</taxon>
        <taxon>Pseudomonadati</taxon>
        <taxon>Pseudomonadota</taxon>
        <taxon>Alphaproteobacteria</taxon>
        <taxon>Sphingomonadales</taxon>
        <taxon>Sphingomonadaceae</taxon>
        <taxon>Sphingomonas</taxon>
    </lineage>
</organism>
<dbReference type="InterPro" id="IPR053927">
    <property type="entry name" value="FlgK_helical"/>
</dbReference>
<dbReference type="GO" id="GO:0005576">
    <property type="term" value="C:extracellular region"/>
    <property type="evidence" value="ECO:0007669"/>
    <property type="project" value="UniProtKB-SubCell"/>
</dbReference>
<feature type="domain" description="Flagellar hook-associated protein FlgK helical" evidence="9">
    <location>
        <begin position="90"/>
        <end position="324"/>
    </location>
</feature>
<evidence type="ECO:0000256" key="6">
    <source>
        <dbReference type="ARBA" id="ARBA00023143"/>
    </source>
</evidence>
<keyword evidence="10" id="KW-0282">Flagellum</keyword>
<evidence type="ECO:0000313" key="11">
    <source>
        <dbReference type="Proteomes" id="UP000546200"/>
    </source>
</evidence>
<evidence type="ECO:0000256" key="5">
    <source>
        <dbReference type="ARBA" id="ARBA00022525"/>
    </source>
</evidence>
<comment type="caution">
    <text evidence="10">The sequence shown here is derived from an EMBL/GenBank/DDBJ whole genome shotgun (WGS) entry which is preliminary data.</text>
</comment>
<feature type="domain" description="Flagellar basal body rod protein N-terminal" evidence="7">
    <location>
        <begin position="10"/>
        <end position="36"/>
    </location>
</feature>
<keyword evidence="5" id="KW-0964">Secreted</keyword>
<dbReference type="SUPFAM" id="SSF64518">
    <property type="entry name" value="Phase 1 flagellin"/>
    <property type="match status" value="1"/>
</dbReference>
<dbReference type="PRINTS" id="PR01005">
    <property type="entry name" value="FLGHOOKAP1"/>
</dbReference>
<evidence type="ECO:0000259" key="9">
    <source>
        <dbReference type="Pfam" id="PF22638"/>
    </source>
</evidence>
<dbReference type="Proteomes" id="UP000546200">
    <property type="component" value="Unassembled WGS sequence"/>
</dbReference>
<dbReference type="Pfam" id="PF22638">
    <property type="entry name" value="FlgK_D1"/>
    <property type="match status" value="1"/>
</dbReference>
<keyword evidence="11" id="KW-1185">Reference proteome</keyword>
<name>A0A7W9BAN4_9SPHN</name>
<evidence type="ECO:0000256" key="1">
    <source>
        <dbReference type="ARBA" id="ARBA00004117"/>
    </source>
</evidence>
<reference evidence="10 11" key="1">
    <citation type="submission" date="2020-08" db="EMBL/GenBank/DDBJ databases">
        <title>Genomic Encyclopedia of Type Strains, Phase IV (KMG-IV): sequencing the most valuable type-strain genomes for metagenomic binning, comparative biology and taxonomic classification.</title>
        <authorList>
            <person name="Goeker M."/>
        </authorList>
    </citation>
    <scope>NUCLEOTIDE SEQUENCE [LARGE SCALE GENOMIC DNA]</scope>
    <source>
        <strain evidence="10 11">DSM 100044</strain>
    </source>
</reference>
<dbReference type="PANTHER" id="PTHR30033:SF2">
    <property type="entry name" value="FLAGELLAR HOOK PROTEIN"/>
    <property type="match status" value="1"/>
</dbReference>
<keyword evidence="10" id="KW-0969">Cilium</keyword>
<dbReference type="Pfam" id="PF00460">
    <property type="entry name" value="Flg_bb_rod"/>
    <property type="match status" value="1"/>
</dbReference>
<dbReference type="InterPro" id="IPR010930">
    <property type="entry name" value="Flg_bb/hook_C_dom"/>
</dbReference>
<evidence type="ECO:0000313" key="10">
    <source>
        <dbReference type="EMBL" id="MBB5713673.1"/>
    </source>
</evidence>
<keyword evidence="10" id="KW-0966">Cell projection</keyword>
<dbReference type="RefSeq" id="WP_184054210.1">
    <property type="nucleotide sequence ID" value="NZ_JACIJK010000001.1"/>
</dbReference>
<dbReference type="GO" id="GO:0044780">
    <property type="term" value="P:bacterial-type flagellum assembly"/>
    <property type="evidence" value="ECO:0007669"/>
    <property type="project" value="InterPro"/>
</dbReference>
<sequence>MSLNEIFGSALSGLGAAQAGLRTVSNNIANVGTPGYARQKLSVTTAVSGGKVNGVTVGETSRVADRFLETTVYKRAGDVGQADVTSSYLDRLQALLGAPGADSGLPAQLDEIRSSAIAMTADPSSAQAVAGFTNNVQDAIGSMQQLSSDVSALRGDVESAVGQSVDRINALLVRVHGLNDEVARLEGLGRSTAGPADQRNSALEELGGLMKVSVRDQPDGRVTVETASGLQLLDRRLRQLSYPSAGGGIAQPDYQGIEIRFAEANGQIGPATGDKIDSASVGGRLGGLLDLRDRSLPAFAEKMGVLFGGLAETVNAVSNAGTTVPAPAELTGNTTSLIGGDRLGFTGAATFAVTSANGTLVAKARVDFDALGAGATIDDAVAAINAGLGGAGQASFVDGKLTIRASGTGNGISISQDPNSPSARGGVGFSQYFGLNDLVRSETSTLTPSGFVAADPTGFGTGETTELVLRDSTGRAVTRFTLTAASGDTFGDVVNRLNQSPLGGFGSFALDTKGRLQFEPSPGVPGATLSIPSDSTSRYGSGRPFSAIMGLTGAESGLSSAGVRRDILGDASKLPLARLQEGVAVGGKALGAADNRGAAALVDALAGQVDLGKNGKSTLDRFSSLLMGEAGTQASRAAESLADASARQSDAVNRRDSYSGVNIDEELANMVVLQNSYSASARIITTATQMYDTLIAMMG</sequence>
<dbReference type="GO" id="GO:0009424">
    <property type="term" value="C:bacterial-type flagellum hook"/>
    <property type="evidence" value="ECO:0007669"/>
    <property type="project" value="InterPro"/>
</dbReference>
<dbReference type="Pfam" id="PF06429">
    <property type="entry name" value="Flg_bbr_C"/>
    <property type="match status" value="1"/>
</dbReference>
<dbReference type="GO" id="GO:0009425">
    <property type="term" value="C:bacterial-type flagellum basal body"/>
    <property type="evidence" value="ECO:0007669"/>
    <property type="project" value="UniProtKB-SubCell"/>
</dbReference>
<gene>
    <name evidence="10" type="ORF">FHS94_000492</name>
</gene>
<evidence type="ECO:0000256" key="4">
    <source>
        <dbReference type="ARBA" id="ARBA00016244"/>
    </source>
</evidence>
<dbReference type="GO" id="GO:0005198">
    <property type="term" value="F:structural molecule activity"/>
    <property type="evidence" value="ECO:0007669"/>
    <property type="project" value="InterPro"/>
</dbReference>
<protein>
    <recommendedName>
        <fullName evidence="4">Flagellar hook-associated protein 1</fullName>
    </recommendedName>
</protein>
<dbReference type="EMBL" id="JACIJK010000001">
    <property type="protein sequence ID" value="MBB5713673.1"/>
    <property type="molecule type" value="Genomic_DNA"/>
</dbReference>
<comment type="similarity">
    <text evidence="3">Belongs to the flagella basal body rod proteins family.</text>
</comment>
<evidence type="ECO:0000256" key="3">
    <source>
        <dbReference type="ARBA" id="ARBA00009677"/>
    </source>
</evidence>
<proteinExistence type="inferred from homology"/>
<evidence type="ECO:0000256" key="2">
    <source>
        <dbReference type="ARBA" id="ARBA00004613"/>
    </source>
</evidence>
<evidence type="ECO:0000259" key="8">
    <source>
        <dbReference type="Pfam" id="PF06429"/>
    </source>
</evidence>
<dbReference type="InterPro" id="IPR001444">
    <property type="entry name" value="Flag_bb_rod_N"/>
</dbReference>
<dbReference type="PANTHER" id="PTHR30033">
    <property type="entry name" value="FLAGELLAR HOOK-ASSOCIATED PROTEIN 1"/>
    <property type="match status" value="1"/>
</dbReference>
<dbReference type="AlphaFoldDB" id="A0A7W9BAN4"/>
<dbReference type="InterPro" id="IPR002371">
    <property type="entry name" value="FlgK"/>
</dbReference>
<feature type="domain" description="Flagellar basal-body/hook protein C-terminal" evidence="8">
    <location>
        <begin position="658"/>
        <end position="696"/>
    </location>
</feature>
<evidence type="ECO:0000259" key="7">
    <source>
        <dbReference type="Pfam" id="PF00460"/>
    </source>
</evidence>
<comment type="subcellular location">
    <subcellularLocation>
        <location evidence="1">Bacterial flagellum basal body</location>
    </subcellularLocation>
    <subcellularLocation>
        <location evidence="2">Secreted</location>
    </subcellularLocation>
</comment>